<comment type="caution">
    <text evidence="1">The sequence shown here is derived from an EMBL/GenBank/DDBJ whole genome shotgun (WGS) entry which is preliminary data.</text>
</comment>
<proteinExistence type="predicted"/>
<reference evidence="1 2" key="1">
    <citation type="journal article" date="2016" name="Nat. Commun.">
        <title>Thousands of microbial genomes shed light on interconnected biogeochemical processes in an aquifer system.</title>
        <authorList>
            <person name="Anantharaman K."/>
            <person name="Brown C.T."/>
            <person name="Hug L.A."/>
            <person name="Sharon I."/>
            <person name="Castelle C.J."/>
            <person name="Probst A.J."/>
            <person name="Thomas B.C."/>
            <person name="Singh A."/>
            <person name="Wilkins M.J."/>
            <person name="Karaoz U."/>
            <person name="Brodie E.L."/>
            <person name="Williams K.H."/>
            <person name="Hubbard S.S."/>
            <person name="Banfield J.F."/>
        </authorList>
    </citation>
    <scope>NUCLEOTIDE SEQUENCE [LARGE SCALE GENOMIC DNA]</scope>
</reference>
<dbReference type="EMBL" id="MGAV01000012">
    <property type="protein sequence ID" value="OGK55021.1"/>
    <property type="molecule type" value="Genomic_DNA"/>
</dbReference>
<name>A0A1F7JHC8_9BACT</name>
<sequence>MAEETAEMQALKESDPNGYEYLQILQGVHDHYNGKRYVSDLPDQDRHFLFSAFHATPMPEPHIPLAFEELASNLEGSSQPRDVALAHRTAALHQLYDHESGTTRHASSEICQTAFGFNPRELIEKAPVSEKELDAYYSRAYDCIPIRVLKKPPQDPDGKELSNAAFVSEATGEPVKQDYLKDPELIRAKKQQYLNELTFTDVEKHGPQLAEKAKDIIMGRVQELGLTLPDVEVSVDHDKKPGYAYFFTFVPPPGKSKLVIYPSTHLSAHRLLEGICHELGHGLHLPYQYNFYQRDGESEYAVYDAVTPPLSEGIATNMRPLLFPDTDSFTKAAMELYRITGQTVDPKELQNYYDHVFYSPATDADFSTGVRLAWQRFLDYEEVEHQDIGGDGMTAIDKFKAAAIKSLIVDKDIKQELREFRYLRHYIFGYSAYRAFVAQQLQGKDTPGKAEAILELCQQRPRQITQEELTGFLKAA</sequence>
<protein>
    <submittedName>
        <fullName evidence="1">Uncharacterized protein</fullName>
    </submittedName>
</protein>
<dbReference type="Proteomes" id="UP000177418">
    <property type="component" value="Unassembled WGS sequence"/>
</dbReference>
<evidence type="ECO:0000313" key="2">
    <source>
        <dbReference type="Proteomes" id="UP000177418"/>
    </source>
</evidence>
<evidence type="ECO:0000313" key="1">
    <source>
        <dbReference type="EMBL" id="OGK55021.1"/>
    </source>
</evidence>
<dbReference type="AlphaFoldDB" id="A0A1F7JHC8"/>
<organism evidence="1 2">
    <name type="scientific">Candidatus Roizmanbacteria bacterium RIFCSPLOWO2_02_FULL_36_11</name>
    <dbReference type="NCBI Taxonomy" id="1802071"/>
    <lineage>
        <taxon>Bacteria</taxon>
        <taxon>Candidatus Roizmaniibacteriota</taxon>
    </lineage>
</organism>
<accession>A0A1F7JHC8</accession>
<gene>
    <name evidence="1" type="ORF">A3H78_00915</name>
</gene>